<gene>
    <name evidence="2" type="ORF">CALVIDRAFT_569325</name>
</gene>
<feature type="compositionally biased region" description="Low complexity" evidence="1">
    <location>
        <begin position="31"/>
        <end position="50"/>
    </location>
</feature>
<dbReference type="Proteomes" id="UP000076738">
    <property type="component" value="Unassembled WGS sequence"/>
</dbReference>
<feature type="compositionally biased region" description="Pro residues" evidence="1">
    <location>
        <begin position="69"/>
        <end position="81"/>
    </location>
</feature>
<proteinExistence type="predicted"/>
<organism evidence="2 3">
    <name type="scientific">Calocera viscosa (strain TUFC12733)</name>
    <dbReference type="NCBI Taxonomy" id="1330018"/>
    <lineage>
        <taxon>Eukaryota</taxon>
        <taxon>Fungi</taxon>
        <taxon>Dikarya</taxon>
        <taxon>Basidiomycota</taxon>
        <taxon>Agaricomycotina</taxon>
        <taxon>Dacrymycetes</taxon>
        <taxon>Dacrymycetales</taxon>
        <taxon>Dacrymycetaceae</taxon>
        <taxon>Calocera</taxon>
    </lineage>
</organism>
<protein>
    <submittedName>
        <fullName evidence="2">Uncharacterized protein</fullName>
    </submittedName>
</protein>
<evidence type="ECO:0000256" key="1">
    <source>
        <dbReference type="SAM" id="MobiDB-lite"/>
    </source>
</evidence>
<name>A0A167G2W9_CALVF</name>
<evidence type="ECO:0000313" key="3">
    <source>
        <dbReference type="Proteomes" id="UP000076738"/>
    </source>
</evidence>
<evidence type="ECO:0000313" key="2">
    <source>
        <dbReference type="EMBL" id="KZO90116.1"/>
    </source>
</evidence>
<keyword evidence="3" id="KW-1185">Reference proteome</keyword>
<feature type="region of interest" description="Disordered" evidence="1">
    <location>
        <begin position="31"/>
        <end position="88"/>
    </location>
</feature>
<dbReference type="AlphaFoldDB" id="A0A167G2W9"/>
<sequence>MRNFAFPLSCCHNAQIEDDSLPATPRQAALALAAHAPSSSSSPRLSPILRANEEATSTMSAYTELNSPTPSPSSPPSPPELSPTISFHPPPPALAVEPIVAGPSAAVIKPYYERELRLQLATCRPNVDPPLDEPLDRYTFDTWRQYRTSQRWDSDLAGYLNGAYVPGNDMYCSKHKAYFKAPQTPDIKAVVTNQGSWMTMYHMPQPIWPDSPPLSADTFSPTLLSDPDIPEVNLTVPDAADDMTKREFLSQLNGPPPSFGPHPFPGPTQVIPFRYDAPTRDHPHLIQNPASFFYSVKDALAGMPSGPTLAARCLGYSICWRIVKDKDRGPKGCTGWWILFGFKSPHHHSVPYVFIGTSMDWAKKQPEKHAETLLAADTFLGSRPNGDENGDPPGFVKGTAVYTLLIA</sequence>
<feature type="compositionally biased region" description="Polar residues" evidence="1">
    <location>
        <begin position="54"/>
        <end position="66"/>
    </location>
</feature>
<reference evidence="2 3" key="1">
    <citation type="journal article" date="2016" name="Mol. Biol. Evol.">
        <title>Comparative Genomics of Early-Diverging Mushroom-Forming Fungi Provides Insights into the Origins of Lignocellulose Decay Capabilities.</title>
        <authorList>
            <person name="Nagy L.G."/>
            <person name="Riley R."/>
            <person name="Tritt A."/>
            <person name="Adam C."/>
            <person name="Daum C."/>
            <person name="Floudas D."/>
            <person name="Sun H."/>
            <person name="Yadav J.S."/>
            <person name="Pangilinan J."/>
            <person name="Larsson K.H."/>
            <person name="Matsuura K."/>
            <person name="Barry K."/>
            <person name="Labutti K."/>
            <person name="Kuo R."/>
            <person name="Ohm R.A."/>
            <person name="Bhattacharya S.S."/>
            <person name="Shirouzu T."/>
            <person name="Yoshinaga Y."/>
            <person name="Martin F.M."/>
            <person name="Grigoriev I.V."/>
            <person name="Hibbett D.S."/>
        </authorList>
    </citation>
    <scope>NUCLEOTIDE SEQUENCE [LARGE SCALE GENOMIC DNA]</scope>
    <source>
        <strain evidence="2 3">TUFC12733</strain>
    </source>
</reference>
<accession>A0A167G2W9</accession>
<dbReference type="EMBL" id="KV417351">
    <property type="protein sequence ID" value="KZO90116.1"/>
    <property type="molecule type" value="Genomic_DNA"/>
</dbReference>